<dbReference type="GO" id="GO:0004476">
    <property type="term" value="F:mannose-6-phosphate isomerase activity"/>
    <property type="evidence" value="ECO:0007669"/>
    <property type="project" value="UniProtKB-EC"/>
</dbReference>
<sequence length="416" mass="45820">MYALTPAYQTYAWGAVGSTSLVGQLLNRELDETIPYAEYWIGTHPSGCALVNIPGNPDKIPLDSFFQQNPDWIGQGSSIPSHPGSLPFMFKVLSVAKPLSIQAHPDLEMAKELHSKDPTNYPDANHKPELALPLNDFYACVGLRTNEAFLTLVNLIPPLAKVLSMLDIDVSPYLPNAQPMLDQYRLSSVVMQAIAHSSFNDSFQTVYDDINALRLQDSLSSHLLCSEALARFHLFTVEYPQDLGCLSAAFCLQQLRGKPGDGIFIPAHVPHEYLFGNVVEVMACSDNVIRGGLTPKHCDPHILSTMLDRCTHDLMTMIPQHLALDPPNPPCWIIPNISDFMVFDLCEDITSFPSIPVPRIVVCIGCKCGVTSSSVKMDTLPGCPLLIKANTTFTVTCISKTSAFPRIFVVSERVQF</sequence>
<dbReference type="InterPro" id="IPR018050">
    <property type="entry name" value="Pmannose_isomerase-type1_CS"/>
</dbReference>
<evidence type="ECO:0000256" key="2">
    <source>
        <dbReference type="ARBA" id="ARBA00001947"/>
    </source>
</evidence>
<evidence type="ECO:0000256" key="8">
    <source>
        <dbReference type="ARBA" id="ARBA00023235"/>
    </source>
</evidence>
<dbReference type="EMBL" id="JARBJD010000244">
    <property type="protein sequence ID" value="KAK2945884.1"/>
    <property type="molecule type" value="Genomic_DNA"/>
</dbReference>
<keyword evidence="11" id="KW-1185">Reference proteome</keyword>
<dbReference type="InterPro" id="IPR016305">
    <property type="entry name" value="Mannose-6-P_Isomerase"/>
</dbReference>
<protein>
    <recommendedName>
        <fullName evidence="5">mannose-6-phosphate isomerase</fullName>
        <ecNumber evidence="5">5.3.1.8</ecNumber>
    </recommendedName>
</protein>
<dbReference type="NCBIfam" id="TIGR00218">
    <property type="entry name" value="manA"/>
    <property type="match status" value="1"/>
</dbReference>
<keyword evidence="6" id="KW-0479">Metal-binding</keyword>
<dbReference type="InterPro" id="IPR014710">
    <property type="entry name" value="RmlC-like_jellyroll"/>
</dbReference>
<comment type="caution">
    <text evidence="10">The sequence shown here is derived from an EMBL/GenBank/DDBJ whole genome shotgun (WGS) entry which is preliminary data.</text>
</comment>
<evidence type="ECO:0000313" key="10">
    <source>
        <dbReference type="EMBL" id="KAK2945884.1"/>
    </source>
</evidence>
<evidence type="ECO:0000256" key="7">
    <source>
        <dbReference type="ARBA" id="ARBA00022833"/>
    </source>
</evidence>
<evidence type="ECO:0000313" key="11">
    <source>
        <dbReference type="Proteomes" id="UP001281761"/>
    </source>
</evidence>
<dbReference type="PANTHER" id="PTHR10309:SF0">
    <property type="entry name" value="MANNOSE-6-PHOSPHATE ISOMERASE"/>
    <property type="match status" value="1"/>
</dbReference>
<dbReference type="PROSITE" id="PS00965">
    <property type="entry name" value="PMI_I_1"/>
    <property type="match status" value="1"/>
</dbReference>
<dbReference type="PRINTS" id="PR00714">
    <property type="entry name" value="MAN6PISMRASE"/>
</dbReference>
<organism evidence="10 11">
    <name type="scientific">Blattamonas nauphoetae</name>
    <dbReference type="NCBI Taxonomy" id="2049346"/>
    <lineage>
        <taxon>Eukaryota</taxon>
        <taxon>Metamonada</taxon>
        <taxon>Preaxostyla</taxon>
        <taxon>Oxymonadida</taxon>
        <taxon>Blattamonas</taxon>
    </lineage>
</organism>
<name>A0ABQ9X284_9EUKA</name>
<evidence type="ECO:0000256" key="1">
    <source>
        <dbReference type="ARBA" id="ARBA00000757"/>
    </source>
</evidence>
<dbReference type="Gene3D" id="1.10.441.10">
    <property type="entry name" value="Phosphomannose Isomerase, domain 2"/>
    <property type="match status" value="1"/>
</dbReference>
<dbReference type="PANTHER" id="PTHR10309">
    <property type="entry name" value="MANNOSE-6-PHOSPHATE ISOMERASE"/>
    <property type="match status" value="1"/>
</dbReference>
<evidence type="ECO:0000256" key="6">
    <source>
        <dbReference type="ARBA" id="ARBA00022723"/>
    </source>
</evidence>
<dbReference type="Gene3D" id="2.60.120.10">
    <property type="entry name" value="Jelly Rolls"/>
    <property type="match status" value="2"/>
</dbReference>
<dbReference type="InterPro" id="IPR011051">
    <property type="entry name" value="RmlC_Cupin_sf"/>
</dbReference>
<keyword evidence="7" id="KW-0862">Zinc</keyword>
<dbReference type="PIRSF" id="PIRSF001480">
    <property type="entry name" value="Mannose-6-phosphate_isomerase"/>
    <property type="match status" value="1"/>
</dbReference>
<comment type="catalytic activity">
    <reaction evidence="1">
        <text>D-mannose 6-phosphate = D-fructose 6-phosphate</text>
        <dbReference type="Rhea" id="RHEA:12356"/>
        <dbReference type="ChEBI" id="CHEBI:58735"/>
        <dbReference type="ChEBI" id="CHEBI:61527"/>
        <dbReference type="EC" id="5.3.1.8"/>
    </reaction>
</comment>
<dbReference type="Pfam" id="PF20511">
    <property type="entry name" value="PMI_typeI_cat"/>
    <property type="match status" value="1"/>
</dbReference>
<evidence type="ECO:0000256" key="4">
    <source>
        <dbReference type="ARBA" id="ARBA00010772"/>
    </source>
</evidence>
<evidence type="ECO:0000256" key="3">
    <source>
        <dbReference type="ARBA" id="ARBA00004666"/>
    </source>
</evidence>
<keyword evidence="8 10" id="KW-0413">Isomerase</keyword>
<proteinExistence type="inferred from homology"/>
<feature type="domain" description="Phosphomannose isomerase type I catalytic" evidence="9">
    <location>
        <begin position="1"/>
        <end position="144"/>
    </location>
</feature>
<dbReference type="SUPFAM" id="SSF51182">
    <property type="entry name" value="RmlC-like cupins"/>
    <property type="match status" value="1"/>
</dbReference>
<dbReference type="CDD" id="cd07011">
    <property type="entry name" value="cupin_PMI_type_I_N"/>
    <property type="match status" value="1"/>
</dbReference>
<evidence type="ECO:0000259" key="9">
    <source>
        <dbReference type="Pfam" id="PF20511"/>
    </source>
</evidence>
<accession>A0ABQ9X284</accession>
<comment type="cofactor">
    <cofactor evidence="2">
        <name>Zn(2+)</name>
        <dbReference type="ChEBI" id="CHEBI:29105"/>
    </cofactor>
</comment>
<dbReference type="InterPro" id="IPR046457">
    <property type="entry name" value="PMI_typeI_cat"/>
</dbReference>
<dbReference type="EC" id="5.3.1.8" evidence="5"/>
<gene>
    <name evidence="10" type="ORF">BLNAU_19180</name>
</gene>
<evidence type="ECO:0000256" key="5">
    <source>
        <dbReference type="ARBA" id="ARBA00011956"/>
    </source>
</evidence>
<comment type="pathway">
    <text evidence="3">Nucleotide-sugar biosynthesis; GDP-alpha-D-mannose biosynthesis; alpha-D-mannose 1-phosphate from D-fructose 6-phosphate: step 1/2.</text>
</comment>
<dbReference type="InterPro" id="IPR001250">
    <property type="entry name" value="Man6P_Isoase-1"/>
</dbReference>
<reference evidence="10 11" key="1">
    <citation type="journal article" date="2022" name="bioRxiv">
        <title>Genomics of Preaxostyla Flagellates Illuminates Evolutionary Transitions and the Path Towards Mitochondrial Loss.</title>
        <authorList>
            <person name="Novak L.V.F."/>
            <person name="Treitli S.C."/>
            <person name="Pyrih J."/>
            <person name="Halakuc P."/>
            <person name="Pipaliya S.V."/>
            <person name="Vacek V."/>
            <person name="Brzon O."/>
            <person name="Soukal P."/>
            <person name="Eme L."/>
            <person name="Dacks J.B."/>
            <person name="Karnkowska A."/>
            <person name="Elias M."/>
            <person name="Hampl V."/>
        </authorList>
    </citation>
    <scope>NUCLEOTIDE SEQUENCE [LARGE SCALE GENOMIC DNA]</scope>
    <source>
        <strain evidence="10">NAU3</strain>
        <tissue evidence="10">Gut</tissue>
    </source>
</reference>
<comment type="similarity">
    <text evidence="4">Belongs to the mannose-6-phosphate isomerase type 1 family.</text>
</comment>
<dbReference type="Proteomes" id="UP001281761">
    <property type="component" value="Unassembled WGS sequence"/>
</dbReference>